<gene>
    <name evidence="4" type="ORF">PICMEDRAFT_18374</name>
</gene>
<evidence type="ECO:0008006" key="6">
    <source>
        <dbReference type="Google" id="ProtNLM"/>
    </source>
</evidence>
<reference evidence="4 5" key="1">
    <citation type="journal article" date="2016" name="Proc. Natl. Acad. Sci. U.S.A.">
        <title>Comparative genomics of biotechnologically important yeasts.</title>
        <authorList>
            <person name="Riley R."/>
            <person name="Haridas S."/>
            <person name="Wolfe K.H."/>
            <person name="Lopes M.R."/>
            <person name="Hittinger C.T."/>
            <person name="Goeker M."/>
            <person name="Salamov A.A."/>
            <person name="Wisecaver J.H."/>
            <person name="Long T.M."/>
            <person name="Calvey C.H."/>
            <person name="Aerts A.L."/>
            <person name="Barry K.W."/>
            <person name="Choi C."/>
            <person name="Clum A."/>
            <person name="Coughlan A.Y."/>
            <person name="Deshpande S."/>
            <person name="Douglass A.P."/>
            <person name="Hanson S.J."/>
            <person name="Klenk H.-P."/>
            <person name="LaButti K.M."/>
            <person name="Lapidus A."/>
            <person name="Lindquist E.A."/>
            <person name="Lipzen A.M."/>
            <person name="Meier-Kolthoff J.P."/>
            <person name="Ohm R.A."/>
            <person name="Otillar R.P."/>
            <person name="Pangilinan J.L."/>
            <person name="Peng Y."/>
            <person name="Rokas A."/>
            <person name="Rosa C.A."/>
            <person name="Scheuner C."/>
            <person name="Sibirny A.A."/>
            <person name="Slot J.C."/>
            <person name="Stielow J.B."/>
            <person name="Sun H."/>
            <person name="Kurtzman C.P."/>
            <person name="Blackwell M."/>
            <person name="Grigoriev I.V."/>
            <person name="Jeffries T.W."/>
        </authorList>
    </citation>
    <scope>NUCLEOTIDE SEQUENCE [LARGE SCALE GENOMIC DNA]</scope>
    <source>
        <strain evidence="4 5">NRRL Y-2026</strain>
    </source>
</reference>
<dbReference type="InterPro" id="IPR014843">
    <property type="entry name" value="Him1/Fmp52"/>
</dbReference>
<dbReference type="AlphaFoldDB" id="A0A1E3NEA7"/>
<dbReference type="Pfam" id="PF08732">
    <property type="entry name" value="HIM1"/>
    <property type="match status" value="1"/>
</dbReference>
<accession>A0A1E3NEA7</accession>
<name>A0A1E3NEA7_9ASCO</name>
<dbReference type="STRING" id="763406.A0A1E3NEA7"/>
<dbReference type="OrthoDB" id="430436at2759"/>
<dbReference type="Proteomes" id="UP000094455">
    <property type="component" value="Unassembled WGS sequence"/>
</dbReference>
<dbReference type="GeneID" id="30178663"/>
<dbReference type="PANTHER" id="PTHR14097:SF7">
    <property type="entry name" value="OXIDOREDUCTASE HTATIP2"/>
    <property type="match status" value="1"/>
</dbReference>
<dbReference type="InterPro" id="IPR036291">
    <property type="entry name" value="NAD(P)-bd_dom_sf"/>
</dbReference>
<organism evidence="4 5">
    <name type="scientific">Pichia membranifaciens NRRL Y-2026</name>
    <dbReference type="NCBI Taxonomy" id="763406"/>
    <lineage>
        <taxon>Eukaryota</taxon>
        <taxon>Fungi</taxon>
        <taxon>Dikarya</taxon>
        <taxon>Ascomycota</taxon>
        <taxon>Saccharomycotina</taxon>
        <taxon>Pichiomycetes</taxon>
        <taxon>Pichiales</taxon>
        <taxon>Pichiaceae</taxon>
        <taxon>Pichia</taxon>
    </lineage>
</organism>
<dbReference type="GO" id="GO:0051170">
    <property type="term" value="P:import into nucleus"/>
    <property type="evidence" value="ECO:0007669"/>
    <property type="project" value="TreeGrafter"/>
</dbReference>
<dbReference type="Gene3D" id="3.40.50.720">
    <property type="entry name" value="NAD(P)-binding Rossmann-like Domain"/>
    <property type="match status" value="1"/>
</dbReference>
<sequence>MSYFTIGSTGFVGSYFLAKALESPAVSKVFSLTRKDFETNGDKLTKLVFKNPEEWSDIIKESKDVPDHSTFFSAFGTTRKIAGSAENFVKIDHGINYSCFKAAKESGKYDTAIIVSSLSANKDSFLLYLKTKGQLEQDIIDLKFKRTIILRPGFLMGQRKTSVDMNGQIGSFIGKLTRDTMFSGLAGHPVYAEEVAKCALKMSLEPIGEAGEVIIIDSKTIIDLAK</sequence>
<evidence type="ECO:0000256" key="3">
    <source>
        <dbReference type="ARBA" id="ARBA00022787"/>
    </source>
</evidence>
<keyword evidence="3" id="KW-1000">Mitochondrion outer membrane</keyword>
<dbReference type="SUPFAM" id="SSF51735">
    <property type="entry name" value="NAD(P)-binding Rossmann-fold domains"/>
    <property type="match status" value="1"/>
</dbReference>
<comment type="similarity">
    <text evidence="2">Belongs to the FMP52 family.</text>
</comment>
<comment type="subcellular location">
    <subcellularLocation>
        <location evidence="1">Mitochondrion outer membrane</location>
        <topology evidence="1">Peripheral membrane protein</topology>
    </subcellularLocation>
</comment>
<keyword evidence="5" id="KW-1185">Reference proteome</keyword>
<keyword evidence="3" id="KW-0496">Mitochondrion</keyword>
<keyword evidence="3" id="KW-0472">Membrane</keyword>
<dbReference type="RefSeq" id="XP_019015590.1">
    <property type="nucleotide sequence ID" value="XM_019161976.1"/>
</dbReference>
<evidence type="ECO:0000313" key="5">
    <source>
        <dbReference type="Proteomes" id="UP000094455"/>
    </source>
</evidence>
<proteinExistence type="inferred from homology"/>
<dbReference type="EMBL" id="KV454007">
    <property type="protein sequence ID" value="ODQ44477.1"/>
    <property type="molecule type" value="Genomic_DNA"/>
</dbReference>
<evidence type="ECO:0000256" key="1">
    <source>
        <dbReference type="ARBA" id="ARBA00004450"/>
    </source>
</evidence>
<evidence type="ECO:0000256" key="2">
    <source>
        <dbReference type="ARBA" id="ARBA00006617"/>
    </source>
</evidence>
<dbReference type="GO" id="GO:0005741">
    <property type="term" value="C:mitochondrial outer membrane"/>
    <property type="evidence" value="ECO:0007669"/>
    <property type="project" value="UniProtKB-SubCell"/>
</dbReference>
<protein>
    <recommendedName>
        <fullName evidence="6">NAD(P)-binding domain-containing protein</fullName>
    </recommendedName>
</protein>
<evidence type="ECO:0000313" key="4">
    <source>
        <dbReference type="EMBL" id="ODQ44477.1"/>
    </source>
</evidence>
<dbReference type="PANTHER" id="PTHR14097">
    <property type="entry name" value="OXIDOREDUCTASE HTATIP2"/>
    <property type="match status" value="1"/>
</dbReference>